<evidence type="ECO:0000313" key="3">
    <source>
        <dbReference type="Proteomes" id="UP001179952"/>
    </source>
</evidence>
<reference evidence="2" key="2">
    <citation type="submission" date="2023-06" db="EMBL/GenBank/DDBJ databases">
        <authorList>
            <person name="Ma L."/>
            <person name="Liu K.-W."/>
            <person name="Li Z."/>
            <person name="Hsiao Y.-Y."/>
            <person name="Qi Y."/>
            <person name="Fu T."/>
            <person name="Tang G."/>
            <person name="Zhang D."/>
            <person name="Sun W.-H."/>
            <person name="Liu D.-K."/>
            <person name="Li Y."/>
            <person name="Chen G.-Z."/>
            <person name="Liu X.-D."/>
            <person name="Liao X.-Y."/>
            <person name="Jiang Y.-T."/>
            <person name="Yu X."/>
            <person name="Hao Y."/>
            <person name="Huang J."/>
            <person name="Zhao X.-W."/>
            <person name="Ke S."/>
            <person name="Chen Y.-Y."/>
            <person name="Wu W.-L."/>
            <person name="Hsu J.-L."/>
            <person name="Lin Y.-F."/>
            <person name="Huang M.-D."/>
            <person name="Li C.-Y."/>
            <person name="Huang L."/>
            <person name="Wang Z.-W."/>
            <person name="Zhao X."/>
            <person name="Zhong W.-Y."/>
            <person name="Peng D.-H."/>
            <person name="Ahmad S."/>
            <person name="Lan S."/>
            <person name="Zhang J.-S."/>
            <person name="Tsai W.-C."/>
            <person name="Van De Peer Y."/>
            <person name="Liu Z.-J."/>
        </authorList>
    </citation>
    <scope>NUCLEOTIDE SEQUENCE</scope>
    <source>
        <strain evidence="2">SCP</strain>
        <tissue evidence="2">Leaves</tissue>
    </source>
</reference>
<sequence>MLETSSSSFATSPLRSLHQQPSKARWGIVTCPTSSAIEVTNRYVKVSEINYQGFISGGEGEKTTTGSEGEDDNDASNEEDWTSSSEVKSDEDNNDELVSAEAIKKLLPFSVEEFEKRVSGESESEPSPKDSGDRVKYIGDDVLIECDQRCLSRGQRGEVYEVNGSQVAVILDSTENGKDEAQEGKTTEVIKPSIYWIDSMPNIEHDYDTEAEDCDFLNHESEYELFPNNPLLDPEKLKKASTLSLDIIAASPTSNIV</sequence>
<organism evidence="2 3">
    <name type="scientific">Acorus gramineus</name>
    <name type="common">Dwarf sweet flag</name>
    <dbReference type="NCBI Taxonomy" id="55184"/>
    <lineage>
        <taxon>Eukaryota</taxon>
        <taxon>Viridiplantae</taxon>
        <taxon>Streptophyta</taxon>
        <taxon>Embryophyta</taxon>
        <taxon>Tracheophyta</taxon>
        <taxon>Spermatophyta</taxon>
        <taxon>Magnoliopsida</taxon>
        <taxon>Liliopsida</taxon>
        <taxon>Acoraceae</taxon>
        <taxon>Acorus</taxon>
    </lineage>
</organism>
<gene>
    <name evidence="2" type="ORF">QJS04_geneDACA019369</name>
</gene>
<feature type="region of interest" description="Disordered" evidence="1">
    <location>
        <begin position="116"/>
        <end position="135"/>
    </location>
</feature>
<feature type="compositionally biased region" description="Acidic residues" evidence="1">
    <location>
        <begin position="68"/>
        <end position="81"/>
    </location>
</feature>
<protein>
    <submittedName>
        <fullName evidence="2">Uncharacterized protein</fullName>
    </submittedName>
</protein>
<name>A0AAV9ARA0_ACOGR</name>
<comment type="caution">
    <text evidence="2">The sequence shown here is derived from an EMBL/GenBank/DDBJ whole genome shotgun (WGS) entry which is preliminary data.</text>
</comment>
<accession>A0AAV9ARA0</accession>
<dbReference type="EMBL" id="JAUJYN010000007">
    <property type="protein sequence ID" value="KAK1266848.1"/>
    <property type="molecule type" value="Genomic_DNA"/>
</dbReference>
<feature type="region of interest" description="Disordered" evidence="1">
    <location>
        <begin position="54"/>
        <end position="94"/>
    </location>
</feature>
<dbReference type="Proteomes" id="UP001179952">
    <property type="component" value="Unassembled WGS sequence"/>
</dbReference>
<dbReference type="AlphaFoldDB" id="A0AAV9ARA0"/>
<evidence type="ECO:0000256" key="1">
    <source>
        <dbReference type="SAM" id="MobiDB-lite"/>
    </source>
</evidence>
<evidence type="ECO:0000313" key="2">
    <source>
        <dbReference type="EMBL" id="KAK1266848.1"/>
    </source>
</evidence>
<reference evidence="2" key="1">
    <citation type="journal article" date="2023" name="Nat. Commun.">
        <title>Diploid and tetraploid genomes of Acorus and the evolution of monocots.</title>
        <authorList>
            <person name="Ma L."/>
            <person name="Liu K.W."/>
            <person name="Li Z."/>
            <person name="Hsiao Y.Y."/>
            <person name="Qi Y."/>
            <person name="Fu T."/>
            <person name="Tang G.D."/>
            <person name="Zhang D."/>
            <person name="Sun W.H."/>
            <person name="Liu D.K."/>
            <person name="Li Y."/>
            <person name="Chen G.Z."/>
            <person name="Liu X.D."/>
            <person name="Liao X.Y."/>
            <person name="Jiang Y.T."/>
            <person name="Yu X."/>
            <person name="Hao Y."/>
            <person name="Huang J."/>
            <person name="Zhao X.W."/>
            <person name="Ke S."/>
            <person name="Chen Y.Y."/>
            <person name="Wu W.L."/>
            <person name="Hsu J.L."/>
            <person name="Lin Y.F."/>
            <person name="Huang M.D."/>
            <person name="Li C.Y."/>
            <person name="Huang L."/>
            <person name="Wang Z.W."/>
            <person name="Zhao X."/>
            <person name="Zhong W.Y."/>
            <person name="Peng D.H."/>
            <person name="Ahmad S."/>
            <person name="Lan S."/>
            <person name="Zhang J.S."/>
            <person name="Tsai W.C."/>
            <person name="Van de Peer Y."/>
            <person name="Liu Z.J."/>
        </authorList>
    </citation>
    <scope>NUCLEOTIDE SEQUENCE</scope>
    <source>
        <strain evidence="2">SCP</strain>
    </source>
</reference>
<keyword evidence="3" id="KW-1185">Reference proteome</keyword>
<proteinExistence type="predicted"/>